<comment type="caution">
    <text evidence="8">The sequence shown here is derived from an EMBL/GenBank/DDBJ whole genome shotgun (WGS) entry which is preliminary data.</text>
</comment>
<keyword evidence="4" id="KW-0564">Palmitate</keyword>
<sequence length="456" mass="51645">MKKYAKVFLFLLLLFLVLAGCSKGSSTTEGDSDTNKGNEEDGNKPQFEYSFDSTISGDVTFWIFGTEQVYRDIITEFNKVYPDVNVKLVPLNGADLHNNLQTTLATGSGAPDVAQVNQGNFPRYIMDDLLVDLLQPPYNAGKYKELVSEYSWERWKSIDGEQLLGMPWDVTAGVFYYRQDLYDEMGLPSDPEDLGEYLQDPNNHLEAAKTFAANDIYMLQWRDTPAVHYGDTLGYFDSEFNYLRNDEKMADLLDFVKQGIQIGWAPQMNVLGTDEGKQLVNQGKVASFPLGSFGARELKNVFPDQAGKWRATKMPLGINVGLGGSTFVIPSQSNNKDAAWALVEWMMTAEEAWKVFSVNSVQSAWKHIAEMPWYQERENEFLGGQQDFKLYDSIDDNIPVRRFTPLDNQAWQIYIDGLNESINNNIDSKTILNQIESDTLKQLGTEIEELKAKMNN</sequence>
<keyword evidence="5" id="KW-0449">Lipoprotein</keyword>
<keyword evidence="3" id="KW-0472">Membrane</keyword>
<dbReference type="InterPro" id="IPR050490">
    <property type="entry name" value="Bact_solute-bd_prot1"/>
</dbReference>
<dbReference type="Proteomes" id="UP001596147">
    <property type="component" value="Unassembled WGS sequence"/>
</dbReference>
<organism evidence="8 9">
    <name type="scientific">Lederbergia graminis</name>
    <dbReference type="NCBI Taxonomy" id="735518"/>
    <lineage>
        <taxon>Bacteria</taxon>
        <taxon>Bacillati</taxon>
        <taxon>Bacillota</taxon>
        <taxon>Bacilli</taxon>
        <taxon>Bacillales</taxon>
        <taxon>Bacillaceae</taxon>
        <taxon>Lederbergia</taxon>
    </lineage>
</organism>
<dbReference type="SUPFAM" id="SSF53850">
    <property type="entry name" value="Periplasmic binding protein-like II"/>
    <property type="match status" value="1"/>
</dbReference>
<dbReference type="RefSeq" id="WP_382349586.1">
    <property type="nucleotide sequence ID" value="NZ_JBHSMC010000010.1"/>
</dbReference>
<gene>
    <name evidence="8" type="ORF">ACFPM4_07375</name>
</gene>
<keyword evidence="9" id="KW-1185">Reference proteome</keyword>
<dbReference type="PANTHER" id="PTHR43649">
    <property type="entry name" value="ARABINOSE-BINDING PROTEIN-RELATED"/>
    <property type="match status" value="1"/>
</dbReference>
<dbReference type="Pfam" id="PF01547">
    <property type="entry name" value="SBP_bac_1"/>
    <property type="match status" value="1"/>
</dbReference>
<dbReference type="PANTHER" id="PTHR43649:SF33">
    <property type="entry name" value="POLYGALACTURONAN_RHAMNOGALACTURONAN-BINDING PROTEIN YTCQ"/>
    <property type="match status" value="1"/>
</dbReference>
<feature type="chain" id="PRO_5046950261" evidence="7">
    <location>
        <begin position="20"/>
        <end position="456"/>
    </location>
</feature>
<reference evidence="9" key="1">
    <citation type="journal article" date="2019" name="Int. J. Syst. Evol. Microbiol.">
        <title>The Global Catalogue of Microorganisms (GCM) 10K type strain sequencing project: providing services to taxonomists for standard genome sequencing and annotation.</title>
        <authorList>
            <consortium name="The Broad Institute Genomics Platform"/>
            <consortium name="The Broad Institute Genome Sequencing Center for Infectious Disease"/>
            <person name="Wu L."/>
            <person name="Ma J."/>
        </authorList>
    </citation>
    <scope>NUCLEOTIDE SEQUENCE [LARGE SCALE GENOMIC DNA]</scope>
    <source>
        <strain evidence="9">CGMCC 1.12237</strain>
    </source>
</reference>
<evidence type="ECO:0000313" key="9">
    <source>
        <dbReference type="Proteomes" id="UP001596147"/>
    </source>
</evidence>
<keyword evidence="1" id="KW-1003">Cell membrane</keyword>
<evidence type="ECO:0000256" key="2">
    <source>
        <dbReference type="ARBA" id="ARBA00022729"/>
    </source>
</evidence>
<feature type="region of interest" description="Disordered" evidence="6">
    <location>
        <begin position="25"/>
        <end position="45"/>
    </location>
</feature>
<evidence type="ECO:0000256" key="3">
    <source>
        <dbReference type="ARBA" id="ARBA00023136"/>
    </source>
</evidence>
<evidence type="ECO:0000256" key="1">
    <source>
        <dbReference type="ARBA" id="ARBA00022475"/>
    </source>
</evidence>
<feature type="signal peptide" evidence="7">
    <location>
        <begin position="1"/>
        <end position="19"/>
    </location>
</feature>
<proteinExistence type="predicted"/>
<evidence type="ECO:0000256" key="5">
    <source>
        <dbReference type="ARBA" id="ARBA00023288"/>
    </source>
</evidence>
<name>A0ABW0LFB3_9BACI</name>
<dbReference type="PROSITE" id="PS51257">
    <property type="entry name" value="PROKAR_LIPOPROTEIN"/>
    <property type="match status" value="1"/>
</dbReference>
<feature type="compositionally biased region" description="Basic and acidic residues" evidence="6">
    <location>
        <begin position="33"/>
        <end position="43"/>
    </location>
</feature>
<dbReference type="Gene3D" id="3.40.190.10">
    <property type="entry name" value="Periplasmic binding protein-like II"/>
    <property type="match status" value="1"/>
</dbReference>
<accession>A0ABW0LFB3</accession>
<evidence type="ECO:0000256" key="6">
    <source>
        <dbReference type="SAM" id="MobiDB-lite"/>
    </source>
</evidence>
<evidence type="ECO:0000256" key="7">
    <source>
        <dbReference type="SAM" id="SignalP"/>
    </source>
</evidence>
<evidence type="ECO:0000256" key="4">
    <source>
        <dbReference type="ARBA" id="ARBA00023139"/>
    </source>
</evidence>
<dbReference type="InterPro" id="IPR006059">
    <property type="entry name" value="SBP"/>
</dbReference>
<keyword evidence="2 7" id="KW-0732">Signal</keyword>
<protein>
    <submittedName>
        <fullName evidence="8">ABC transporter substrate-binding protein</fullName>
    </submittedName>
</protein>
<dbReference type="EMBL" id="JBHSMC010000010">
    <property type="protein sequence ID" value="MFC5464569.1"/>
    <property type="molecule type" value="Genomic_DNA"/>
</dbReference>
<evidence type="ECO:0000313" key="8">
    <source>
        <dbReference type="EMBL" id="MFC5464569.1"/>
    </source>
</evidence>